<dbReference type="PANTHER" id="PTHR13211:SF0">
    <property type="entry name" value="TELOMERASE CAJAL BODY PROTEIN 1"/>
    <property type="match status" value="1"/>
</dbReference>
<name>A0A6G1HZJ4_9PEZI</name>
<dbReference type="PANTHER" id="PTHR13211">
    <property type="entry name" value="TELOMERASE CAJAL BODY PROTEIN 1"/>
    <property type="match status" value="1"/>
</dbReference>
<dbReference type="InterPro" id="IPR015943">
    <property type="entry name" value="WD40/YVTN_repeat-like_dom_sf"/>
</dbReference>
<reference evidence="1" key="1">
    <citation type="journal article" date="2020" name="Stud. Mycol.">
        <title>101 Dothideomycetes genomes: a test case for predicting lifestyles and emergence of pathogens.</title>
        <authorList>
            <person name="Haridas S."/>
            <person name="Albert R."/>
            <person name="Binder M."/>
            <person name="Bloem J."/>
            <person name="Labutti K."/>
            <person name="Salamov A."/>
            <person name="Andreopoulos B."/>
            <person name="Baker S."/>
            <person name="Barry K."/>
            <person name="Bills G."/>
            <person name="Bluhm B."/>
            <person name="Cannon C."/>
            <person name="Castanera R."/>
            <person name="Culley D."/>
            <person name="Daum C."/>
            <person name="Ezra D."/>
            <person name="Gonzalez J."/>
            <person name="Henrissat B."/>
            <person name="Kuo A."/>
            <person name="Liang C."/>
            <person name="Lipzen A."/>
            <person name="Lutzoni F."/>
            <person name="Magnuson J."/>
            <person name="Mondo S."/>
            <person name="Nolan M."/>
            <person name="Ohm R."/>
            <person name="Pangilinan J."/>
            <person name="Park H.-J."/>
            <person name="Ramirez L."/>
            <person name="Alfaro M."/>
            <person name="Sun H."/>
            <person name="Tritt A."/>
            <person name="Yoshinaga Y."/>
            <person name="Zwiers L.-H."/>
            <person name="Turgeon B."/>
            <person name="Goodwin S."/>
            <person name="Spatafora J."/>
            <person name="Crous P."/>
            <person name="Grigoriev I."/>
        </authorList>
    </citation>
    <scope>NUCLEOTIDE SEQUENCE</scope>
    <source>
        <strain evidence="1">CBS 262.69</strain>
    </source>
</reference>
<dbReference type="OrthoDB" id="239865at2759"/>
<proteinExistence type="predicted"/>
<dbReference type="SUPFAM" id="SSF50978">
    <property type="entry name" value="WD40 repeat-like"/>
    <property type="match status" value="1"/>
</dbReference>
<dbReference type="AlphaFoldDB" id="A0A6G1HZJ4"/>
<dbReference type="Proteomes" id="UP000799640">
    <property type="component" value="Unassembled WGS sequence"/>
</dbReference>
<evidence type="ECO:0000313" key="2">
    <source>
        <dbReference type="Proteomes" id="UP000799640"/>
    </source>
</evidence>
<organism evidence="1 2">
    <name type="scientific">Trichodelitschia bisporula</name>
    <dbReference type="NCBI Taxonomy" id="703511"/>
    <lineage>
        <taxon>Eukaryota</taxon>
        <taxon>Fungi</taxon>
        <taxon>Dikarya</taxon>
        <taxon>Ascomycota</taxon>
        <taxon>Pezizomycotina</taxon>
        <taxon>Dothideomycetes</taxon>
        <taxon>Dothideomycetes incertae sedis</taxon>
        <taxon>Phaeotrichales</taxon>
        <taxon>Phaeotrichaceae</taxon>
        <taxon>Trichodelitschia</taxon>
    </lineage>
</organism>
<dbReference type="InterPro" id="IPR051150">
    <property type="entry name" value="SWT21/TCAB1_mRNA_Telomere"/>
</dbReference>
<dbReference type="EMBL" id="ML996693">
    <property type="protein sequence ID" value="KAF2401286.1"/>
    <property type="molecule type" value="Genomic_DNA"/>
</dbReference>
<sequence length="343" mass="37875">MSFDLSLSAAEAFLPEAPPSNPAFYGSTHARSRDSVRWTPTNHILSTTAHNEIRLLGPSGDIGELKDVSEIRSSEPIYACEPCPILTEYENAVFLYSAREHHIQLRNAYDPEMGLVASYRYTNPTTEAFMSPRSLCFTPDGFHFLAGAKNEIALFDLKDQFNPVSTYVTGGRNRSMHMGGLPTGVRGLVTAIACQEQTFAIGTFERHVGLYDMRSMGPIVNFTLDVPSRQETNGRGVSQIKWSPCGNFLYLAERCSDGICVMDVRSGGQLISWLAGRRAGTMMRLEFDVVPTSDGHEVWAGGVDGKLRVWSNPHRGTGSQTFSSTCQMFEDNGKILPMGCRQH</sequence>
<dbReference type="InterPro" id="IPR036322">
    <property type="entry name" value="WD40_repeat_dom_sf"/>
</dbReference>
<protein>
    <submittedName>
        <fullName evidence="1">WD40 repeat-like protein</fullName>
    </submittedName>
</protein>
<dbReference type="Gene3D" id="2.130.10.10">
    <property type="entry name" value="YVTN repeat-like/Quinoprotein amine dehydrogenase"/>
    <property type="match status" value="1"/>
</dbReference>
<accession>A0A6G1HZJ4</accession>
<evidence type="ECO:0000313" key="1">
    <source>
        <dbReference type="EMBL" id="KAF2401286.1"/>
    </source>
</evidence>
<keyword evidence="2" id="KW-1185">Reference proteome</keyword>
<gene>
    <name evidence="1" type="ORF">EJ06DRAFT_385113</name>
</gene>